<feature type="region of interest" description="Disordered" evidence="1">
    <location>
        <begin position="31"/>
        <end position="67"/>
    </location>
</feature>
<proteinExistence type="predicted"/>
<accession>A0A195BPB7</accession>
<organism evidence="2 3">
    <name type="scientific">Atta colombica</name>
    <dbReference type="NCBI Taxonomy" id="520822"/>
    <lineage>
        <taxon>Eukaryota</taxon>
        <taxon>Metazoa</taxon>
        <taxon>Ecdysozoa</taxon>
        <taxon>Arthropoda</taxon>
        <taxon>Hexapoda</taxon>
        <taxon>Insecta</taxon>
        <taxon>Pterygota</taxon>
        <taxon>Neoptera</taxon>
        <taxon>Endopterygota</taxon>
        <taxon>Hymenoptera</taxon>
        <taxon>Apocrita</taxon>
        <taxon>Aculeata</taxon>
        <taxon>Formicoidea</taxon>
        <taxon>Formicidae</taxon>
        <taxon>Myrmicinae</taxon>
        <taxon>Atta</taxon>
    </lineage>
</organism>
<evidence type="ECO:0000313" key="2">
    <source>
        <dbReference type="EMBL" id="KYM87486.1"/>
    </source>
</evidence>
<feature type="compositionally biased region" description="Basic and acidic residues" evidence="1">
    <location>
        <begin position="32"/>
        <end position="48"/>
    </location>
</feature>
<protein>
    <submittedName>
        <fullName evidence="2">Uncharacterized protein</fullName>
    </submittedName>
</protein>
<sequence length="112" mass="12811">MLGIRVGRLRSCVEGVPAVMVLVAIDIHRRKPEGNEGEEKKVAAKEGCRQSGGYSYESMKDREHARRNLNNSCDTIPWQPARPPIPAVLLSNHPYVIKHPFYHEDRYMKNNE</sequence>
<reference evidence="2 3" key="1">
    <citation type="submission" date="2015-09" db="EMBL/GenBank/DDBJ databases">
        <title>Atta colombica WGS genome.</title>
        <authorList>
            <person name="Nygaard S."/>
            <person name="Hu H."/>
            <person name="Boomsma J."/>
            <person name="Zhang G."/>
        </authorList>
    </citation>
    <scope>NUCLEOTIDE SEQUENCE [LARGE SCALE GENOMIC DNA]</scope>
    <source>
        <strain evidence="2">Treedump-2</strain>
        <tissue evidence="2">Whole body</tissue>
    </source>
</reference>
<evidence type="ECO:0000256" key="1">
    <source>
        <dbReference type="SAM" id="MobiDB-lite"/>
    </source>
</evidence>
<dbReference type="EMBL" id="KQ976432">
    <property type="protein sequence ID" value="KYM87486.1"/>
    <property type="molecule type" value="Genomic_DNA"/>
</dbReference>
<dbReference type="Proteomes" id="UP000078540">
    <property type="component" value="Unassembled WGS sequence"/>
</dbReference>
<gene>
    <name evidence="2" type="ORF">ALC53_03385</name>
</gene>
<keyword evidence="3" id="KW-1185">Reference proteome</keyword>
<dbReference type="AlphaFoldDB" id="A0A195BPB7"/>
<evidence type="ECO:0000313" key="3">
    <source>
        <dbReference type="Proteomes" id="UP000078540"/>
    </source>
</evidence>
<name>A0A195BPB7_9HYME</name>